<evidence type="ECO:0000256" key="1">
    <source>
        <dbReference type="ARBA" id="ARBA00004571"/>
    </source>
</evidence>
<evidence type="ECO:0000256" key="7">
    <source>
        <dbReference type="ARBA" id="ARBA00023136"/>
    </source>
</evidence>
<keyword evidence="3" id="KW-1134">Transmembrane beta strand</keyword>
<dbReference type="PANTHER" id="PTHR30069">
    <property type="entry name" value="TONB-DEPENDENT OUTER MEMBRANE RECEPTOR"/>
    <property type="match status" value="1"/>
</dbReference>
<dbReference type="GO" id="GO:0044718">
    <property type="term" value="P:siderophore transmembrane transport"/>
    <property type="evidence" value="ECO:0007669"/>
    <property type="project" value="TreeGrafter"/>
</dbReference>
<feature type="domain" description="TonB-dependent receptor plug" evidence="13">
    <location>
        <begin position="127"/>
        <end position="225"/>
    </location>
</feature>
<dbReference type="InterPro" id="IPR037066">
    <property type="entry name" value="Plug_dom_sf"/>
</dbReference>
<keyword evidence="9" id="KW-0998">Cell outer membrane</keyword>
<evidence type="ECO:0000256" key="2">
    <source>
        <dbReference type="ARBA" id="ARBA00022448"/>
    </source>
</evidence>
<evidence type="ECO:0000256" key="10">
    <source>
        <dbReference type="RuleBase" id="RU003357"/>
    </source>
</evidence>
<evidence type="ECO:0000259" key="13">
    <source>
        <dbReference type="Pfam" id="PF07715"/>
    </source>
</evidence>
<accession>I5BTE5</accession>
<comment type="subcellular location">
    <subcellularLocation>
        <location evidence="1">Cell outer membrane</location>
        <topology evidence="1">Multi-pass membrane protein</topology>
    </subcellularLocation>
</comment>
<dbReference type="InterPro" id="IPR039426">
    <property type="entry name" value="TonB-dep_rcpt-like"/>
</dbReference>
<proteinExistence type="inferred from homology"/>
<protein>
    <submittedName>
        <fullName evidence="14">TonB-dependent receptor</fullName>
    </submittedName>
</protein>
<dbReference type="Gene3D" id="2.40.170.20">
    <property type="entry name" value="TonB-dependent receptor, beta-barrel domain"/>
    <property type="match status" value="1"/>
</dbReference>
<dbReference type="InterPro" id="IPR008969">
    <property type="entry name" value="CarboxyPept-like_regulatory"/>
</dbReference>
<dbReference type="Proteomes" id="UP000005551">
    <property type="component" value="Unassembled WGS sequence"/>
</dbReference>
<feature type="signal peptide" evidence="11">
    <location>
        <begin position="1"/>
        <end position="24"/>
    </location>
</feature>
<keyword evidence="6 10" id="KW-0798">TonB box</keyword>
<comment type="similarity">
    <text evidence="10">Belongs to the TonB-dependent receptor family.</text>
</comment>
<keyword evidence="4" id="KW-0812">Transmembrane</keyword>
<evidence type="ECO:0000256" key="6">
    <source>
        <dbReference type="ARBA" id="ARBA00023077"/>
    </source>
</evidence>
<dbReference type="AlphaFoldDB" id="I5BTE5"/>
<dbReference type="GO" id="GO:0015344">
    <property type="term" value="F:siderophore uptake transmembrane transporter activity"/>
    <property type="evidence" value="ECO:0007669"/>
    <property type="project" value="TreeGrafter"/>
</dbReference>
<dbReference type="PANTHER" id="PTHR30069:SF29">
    <property type="entry name" value="HEMOGLOBIN AND HEMOGLOBIN-HAPTOGLOBIN-BINDING PROTEIN 1-RELATED"/>
    <property type="match status" value="1"/>
</dbReference>
<dbReference type="GO" id="GO:0009279">
    <property type="term" value="C:cell outer membrane"/>
    <property type="evidence" value="ECO:0007669"/>
    <property type="project" value="UniProtKB-SubCell"/>
</dbReference>
<evidence type="ECO:0000256" key="8">
    <source>
        <dbReference type="ARBA" id="ARBA00023170"/>
    </source>
</evidence>
<dbReference type="InterPro" id="IPR000531">
    <property type="entry name" value="Beta-barrel_TonB"/>
</dbReference>
<dbReference type="Gene3D" id="2.170.130.10">
    <property type="entry name" value="TonB-dependent receptor, plug domain"/>
    <property type="match status" value="1"/>
</dbReference>
<dbReference type="Pfam" id="PF07715">
    <property type="entry name" value="Plug"/>
    <property type="match status" value="1"/>
</dbReference>
<dbReference type="STRING" id="1189621.A3SI_19236"/>
<feature type="chain" id="PRO_5003700180" evidence="11">
    <location>
        <begin position="25"/>
        <end position="800"/>
    </location>
</feature>
<evidence type="ECO:0000313" key="15">
    <source>
        <dbReference type="Proteomes" id="UP000005551"/>
    </source>
</evidence>
<dbReference type="InterPro" id="IPR012910">
    <property type="entry name" value="Plug_dom"/>
</dbReference>
<evidence type="ECO:0000256" key="5">
    <source>
        <dbReference type="ARBA" id="ARBA00022729"/>
    </source>
</evidence>
<evidence type="ECO:0000256" key="11">
    <source>
        <dbReference type="SAM" id="SignalP"/>
    </source>
</evidence>
<evidence type="ECO:0000256" key="3">
    <source>
        <dbReference type="ARBA" id="ARBA00022452"/>
    </source>
</evidence>
<keyword evidence="7 10" id="KW-0472">Membrane</keyword>
<dbReference type="SUPFAM" id="SSF56935">
    <property type="entry name" value="Porins"/>
    <property type="match status" value="1"/>
</dbReference>
<name>I5BTE5_9BACT</name>
<keyword evidence="2" id="KW-0813">Transport</keyword>
<dbReference type="InterPro" id="IPR036942">
    <property type="entry name" value="Beta-barrel_TonB_sf"/>
</dbReference>
<sequence>MAYKLLISACMLLCSGLFGLEARAQDRTFTGFIYETGTQEALAGATLQLLDGDQRIVVANAKGYFEITVPYTSDARVSVRFLGYAEKAVTLQPAKDNMIYLDPSDETLNTVEIRGEKMREEGTRSLSVSSVDRELIERNRTASLGTVLSGVQGVTFASFGSNIQLPVIHGLYGNRILILNNGFKHGFQNWGSDHAPEIDINSAESISVIKGAAAVRYGPDALGGAVLTESNTLPFNQEISGQVVTGYQTNGRGFNTAFDISEGKERFSWHAGGKVNIVGDREAPDYVLTNTGAREFTAHAGARYKITDRLNARAYYSFVNQNLGILRASIGSSGAALIRNFEAERPTFIRDFSYEINEPNQFVRHHLASLKLDYTLNESNFFSLRYAFQSNQREEFDVRRNADLPIIDLNLVSNDIQADWTHRLAANWSGVAGVQILTQQNSNNPGTSITPFIPNYNSFRASAFLIETYTKGNSEWEFGLRYDFEQNSVAGRERTQAQFADNFTFSNFTAALGFVRELSPRSTFRSNLGTGWRPPNMAELYSFGQHEARQTFGLLRYFEDEEGRLQNNRVVPFNESGVEAEQSYKWMNEIDVKGEKFRFSASAYANYIGNFIYWRPIGVVGTLRGPMPTYIFTQADAFFTGADVQVEWQHTSNWSSKFGGSYIWSWNVERDEPLINQPPIHINYELNYKNTNVGPFDRVEFSLQPSYTFRQFQAPREVSIRSLIEGTEVISIDSEIFDFLAPPPGYFLLNAFASAEKGRIGGSVMVTNALNTRYRDYLNAMRFFADDLGRNIILSIHYKF</sequence>
<gene>
    <name evidence="14" type="ORF">A3SI_19236</name>
</gene>
<comment type="caution">
    <text evidence="14">The sequence shown here is derived from an EMBL/GenBank/DDBJ whole genome shotgun (WGS) entry which is preliminary data.</text>
</comment>
<keyword evidence="5 11" id="KW-0732">Signal</keyword>
<keyword evidence="15" id="KW-1185">Reference proteome</keyword>
<feature type="domain" description="TonB-dependent receptor-like beta-barrel" evidence="12">
    <location>
        <begin position="340"/>
        <end position="754"/>
    </location>
</feature>
<dbReference type="EMBL" id="AJYA01000074">
    <property type="protein sequence ID" value="EIM72847.1"/>
    <property type="molecule type" value="Genomic_DNA"/>
</dbReference>
<organism evidence="14 15">
    <name type="scientific">Nitritalea halalkaliphila LW7</name>
    <dbReference type="NCBI Taxonomy" id="1189621"/>
    <lineage>
        <taxon>Bacteria</taxon>
        <taxon>Pseudomonadati</taxon>
        <taxon>Bacteroidota</taxon>
        <taxon>Cytophagia</taxon>
        <taxon>Cytophagales</taxon>
        <taxon>Cyclobacteriaceae</taxon>
        <taxon>Nitritalea</taxon>
    </lineage>
</organism>
<evidence type="ECO:0000313" key="14">
    <source>
        <dbReference type="EMBL" id="EIM72847.1"/>
    </source>
</evidence>
<dbReference type="SUPFAM" id="SSF49464">
    <property type="entry name" value="Carboxypeptidase regulatory domain-like"/>
    <property type="match status" value="1"/>
</dbReference>
<evidence type="ECO:0000256" key="9">
    <source>
        <dbReference type="ARBA" id="ARBA00023237"/>
    </source>
</evidence>
<reference evidence="14 15" key="1">
    <citation type="submission" date="2012-05" db="EMBL/GenBank/DDBJ databases">
        <title>Genome sequence of Nitritalea halalkaliphila LW7.</title>
        <authorList>
            <person name="Jangir P.K."/>
            <person name="Singh A."/>
            <person name="Shivaji S."/>
            <person name="Sharma R."/>
        </authorList>
    </citation>
    <scope>NUCLEOTIDE SEQUENCE [LARGE SCALE GENOMIC DNA]</scope>
    <source>
        <strain evidence="14 15">LW7</strain>
    </source>
</reference>
<evidence type="ECO:0000256" key="4">
    <source>
        <dbReference type="ARBA" id="ARBA00022692"/>
    </source>
</evidence>
<dbReference type="RefSeq" id="WP_009057445.1">
    <property type="nucleotide sequence ID" value="NZ_AJYA01000074.1"/>
</dbReference>
<evidence type="ECO:0000259" key="12">
    <source>
        <dbReference type="Pfam" id="PF00593"/>
    </source>
</evidence>
<keyword evidence="8 14" id="KW-0675">Receptor</keyword>
<dbReference type="PATRIC" id="fig|1189621.3.peg.3995"/>
<dbReference type="Pfam" id="PF00593">
    <property type="entry name" value="TonB_dep_Rec_b-barrel"/>
    <property type="match status" value="1"/>
</dbReference>